<evidence type="ECO:0000259" key="2">
    <source>
        <dbReference type="PROSITE" id="PS50033"/>
    </source>
</evidence>
<dbReference type="GO" id="GO:0012506">
    <property type="term" value="C:vesicle membrane"/>
    <property type="evidence" value="ECO:0007669"/>
    <property type="project" value="TreeGrafter"/>
</dbReference>
<comment type="caution">
    <text evidence="3">The sequence shown here is derived from an EMBL/GenBank/DDBJ whole genome shotgun (WGS) entry which is preliminary data.</text>
</comment>
<dbReference type="AlphaFoldDB" id="A0A369JKU6"/>
<dbReference type="PROSITE" id="PS50033">
    <property type="entry name" value="UBX"/>
    <property type="match status" value="1"/>
</dbReference>
<dbReference type="STRING" id="39966.A0A369JKU6"/>
<evidence type="ECO:0000313" key="4">
    <source>
        <dbReference type="Proteomes" id="UP000076154"/>
    </source>
</evidence>
<name>A0A369JKU6_HYPMA</name>
<dbReference type="EMBL" id="LUEZ02000049">
    <property type="protein sequence ID" value="RDB22831.1"/>
    <property type="molecule type" value="Genomic_DNA"/>
</dbReference>
<feature type="domain" description="UBX" evidence="2">
    <location>
        <begin position="160"/>
        <end position="243"/>
    </location>
</feature>
<dbReference type="Gene3D" id="3.10.20.90">
    <property type="entry name" value="Phosphatidylinositol 3-kinase Catalytic Subunit, Chain A, domain 1"/>
    <property type="match status" value="1"/>
</dbReference>
<dbReference type="InterPro" id="IPR001012">
    <property type="entry name" value="UBX_dom"/>
</dbReference>
<reference evidence="3" key="1">
    <citation type="submission" date="2018-04" db="EMBL/GenBank/DDBJ databases">
        <title>Whole genome sequencing of Hypsizygus marmoreus.</title>
        <authorList>
            <person name="Choi I.-G."/>
            <person name="Min B."/>
            <person name="Kim J.-G."/>
            <person name="Kim S."/>
            <person name="Oh Y.-L."/>
            <person name="Kong W.-S."/>
            <person name="Park H."/>
            <person name="Jeong J."/>
            <person name="Song E.-S."/>
        </authorList>
    </citation>
    <scope>NUCLEOTIDE SEQUENCE [LARGE SCALE GENOMIC DNA]</scope>
    <source>
        <strain evidence="3">51987-8</strain>
    </source>
</reference>
<accession>A0A369JKU6</accession>
<dbReference type="Pfam" id="PF00789">
    <property type="entry name" value="UBX"/>
    <property type="match status" value="1"/>
</dbReference>
<evidence type="ECO:0000256" key="1">
    <source>
        <dbReference type="SAM" id="MobiDB-lite"/>
    </source>
</evidence>
<dbReference type="InParanoid" id="A0A369JKU6"/>
<dbReference type="Proteomes" id="UP000076154">
    <property type="component" value="Unassembled WGS sequence"/>
</dbReference>
<dbReference type="GO" id="GO:0005737">
    <property type="term" value="C:cytoplasm"/>
    <property type="evidence" value="ECO:0007669"/>
    <property type="project" value="TreeGrafter"/>
</dbReference>
<dbReference type="SUPFAM" id="SSF54236">
    <property type="entry name" value="Ubiquitin-like"/>
    <property type="match status" value="1"/>
</dbReference>
<evidence type="ECO:0000313" key="3">
    <source>
        <dbReference type="EMBL" id="RDB22831.1"/>
    </source>
</evidence>
<feature type="compositionally biased region" description="Low complexity" evidence="1">
    <location>
        <begin position="286"/>
        <end position="298"/>
    </location>
</feature>
<dbReference type="OrthoDB" id="440781at2759"/>
<proteinExistence type="predicted"/>
<protein>
    <submittedName>
        <fullName evidence="3">Tether containing UBX domain for GLUT4</fullName>
    </submittedName>
</protein>
<gene>
    <name evidence="3" type="primary">Aspscr1</name>
    <name evidence="3" type="ORF">Hypma_010368</name>
</gene>
<dbReference type="GO" id="GO:0006886">
    <property type="term" value="P:intracellular protein transport"/>
    <property type="evidence" value="ECO:0007669"/>
    <property type="project" value="TreeGrafter"/>
</dbReference>
<keyword evidence="4" id="KW-1185">Reference proteome</keyword>
<feature type="region of interest" description="Disordered" evidence="1">
    <location>
        <begin position="270"/>
        <end position="316"/>
    </location>
</feature>
<dbReference type="SMART" id="SM00166">
    <property type="entry name" value="UBX"/>
    <property type="match status" value="1"/>
</dbReference>
<dbReference type="InterPro" id="IPR029071">
    <property type="entry name" value="Ubiquitin-like_domsf"/>
</dbReference>
<dbReference type="PANTHER" id="PTHR46467:SF1">
    <property type="entry name" value="TETHER CONTAINING UBX DOMAIN FOR GLUT4"/>
    <property type="match status" value="1"/>
</dbReference>
<dbReference type="PANTHER" id="PTHR46467">
    <property type="entry name" value="TETHER CONTAINING UBX DOMAIN FOR GLUT4"/>
    <property type="match status" value="1"/>
</dbReference>
<organism evidence="3 4">
    <name type="scientific">Hypsizygus marmoreus</name>
    <name type="common">White beech mushroom</name>
    <name type="synonym">Agaricus marmoreus</name>
    <dbReference type="NCBI Taxonomy" id="39966"/>
    <lineage>
        <taxon>Eukaryota</taxon>
        <taxon>Fungi</taxon>
        <taxon>Dikarya</taxon>
        <taxon>Basidiomycota</taxon>
        <taxon>Agaricomycotina</taxon>
        <taxon>Agaricomycetes</taxon>
        <taxon>Agaricomycetidae</taxon>
        <taxon>Agaricales</taxon>
        <taxon>Tricholomatineae</taxon>
        <taxon>Lyophyllaceae</taxon>
        <taxon>Hypsizygus</taxon>
    </lineage>
</organism>
<sequence length="316" mass="34504">MIGKNLNAASLNLLLALNNTSDLSYSPSKLCIFFLYLSSTLSQPLSGLTFDLINLLGSMSNIPVEPQAAPAATDAPQPAKESRPEMKVAVVEDQPTYKVYKPSNVTTPAPVPSLPDNYFDHTAADLKAAQKALSARTNALTNAPLQLRAVREANERTKRDRWPNTTIRVRFTDRTHLERVFPSTDKIRSVYAFVRGCLREDVKQIKFILYQSPPKREFKVSDPNVRDLSLAGLQLAPSSVLLLRFEDDTLNGSNVPAPLAPIVLSQAVDLPAPPTYDDDSPPPSGPQRSTPAPSSSGGSSTGEKKIPKWLKMGLKK</sequence>
<dbReference type="GO" id="GO:0005634">
    <property type="term" value="C:nucleus"/>
    <property type="evidence" value="ECO:0007669"/>
    <property type="project" value="TreeGrafter"/>
</dbReference>